<gene>
    <name evidence="4" type="ORF">HHJ67_05800</name>
</gene>
<dbReference type="Proteomes" id="UP000553981">
    <property type="component" value="Unassembled WGS sequence"/>
</dbReference>
<feature type="compositionally biased region" description="Basic and acidic residues" evidence="2">
    <location>
        <begin position="130"/>
        <end position="149"/>
    </location>
</feature>
<proteinExistence type="predicted"/>
<dbReference type="CDD" id="cd17470">
    <property type="entry name" value="T3SS_Flik_C"/>
    <property type="match status" value="1"/>
</dbReference>
<dbReference type="EMBL" id="JABCUI010000002">
    <property type="protein sequence ID" value="NMW87265.1"/>
    <property type="molecule type" value="Genomic_DNA"/>
</dbReference>
<evidence type="ECO:0000256" key="1">
    <source>
        <dbReference type="SAM" id="Coils"/>
    </source>
</evidence>
<keyword evidence="4" id="KW-0969">Cilium</keyword>
<keyword evidence="4" id="KW-0966">Cell projection</keyword>
<feature type="compositionally biased region" description="Basic and acidic residues" evidence="2">
    <location>
        <begin position="49"/>
        <end position="62"/>
    </location>
</feature>
<comment type="caution">
    <text evidence="4">The sequence shown here is derived from an EMBL/GenBank/DDBJ whole genome shotgun (WGS) entry which is preliminary data.</text>
</comment>
<dbReference type="RefSeq" id="WP_169761464.1">
    <property type="nucleotide sequence ID" value="NZ_JABCUI010000002.1"/>
</dbReference>
<dbReference type="InterPro" id="IPR038610">
    <property type="entry name" value="FliK-like_C_sf"/>
</dbReference>
<evidence type="ECO:0000256" key="2">
    <source>
        <dbReference type="SAM" id="MobiDB-lite"/>
    </source>
</evidence>
<dbReference type="Gene3D" id="3.30.750.140">
    <property type="match status" value="1"/>
</dbReference>
<reference evidence="4 5" key="1">
    <citation type="submission" date="2020-04" db="EMBL/GenBank/DDBJ databases">
        <title>Antimicrobial susceptibility and clonality of vaginal-derived multi-drug resistant Mobiluncus isolates in China.</title>
        <authorList>
            <person name="Zhang X."/>
        </authorList>
    </citation>
    <scope>NUCLEOTIDE SEQUENCE [LARGE SCALE GENOMIC DNA]</scope>
    <source>
        <strain evidence="4 5">19</strain>
    </source>
</reference>
<feature type="region of interest" description="Disordered" evidence="2">
    <location>
        <begin position="40"/>
        <end position="167"/>
    </location>
</feature>
<organism evidence="4 5">
    <name type="scientific">Mobiluncus curtisii</name>
    <dbReference type="NCBI Taxonomy" id="2051"/>
    <lineage>
        <taxon>Bacteria</taxon>
        <taxon>Bacillati</taxon>
        <taxon>Actinomycetota</taxon>
        <taxon>Actinomycetes</taxon>
        <taxon>Actinomycetales</taxon>
        <taxon>Actinomycetaceae</taxon>
        <taxon>Mobiluncus</taxon>
    </lineage>
</organism>
<name>A0A7Y0YCC2_9ACTO</name>
<dbReference type="AlphaFoldDB" id="A0A7Y0YCC2"/>
<keyword evidence="1" id="KW-0175">Coiled coil</keyword>
<feature type="coiled-coil region" evidence="1">
    <location>
        <begin position="424"/>
        <end position="451"/>
    </location>
</feature>
<dbReference type="Pfam" id="PF02120">
    <property type="entry name" value="Flg_hook"/>
    <property type="match status" value="1"/>
</dbReference>
<feature type="compositionally biased region" description="Low complexity" evidence="2">
    <location>
        <begin position="150"/>
        <end position="161"/>
    </location>
</feature>
<accession>A0A7Y0YCC2</accession>
<sequence length="521" mass="52956">MIDIKDTNAAAIAAQAASSGAKAADTTAFESLMSALATEARTPAAGVARHGENHPDPARDSRPAAAKPSHARTPEPVATVRPSSTRRGATNRPEEARADKPARPERLERNERPGRPERPERVATQNQTSDGKRAEDAKSTDKPADDASKSADAAQTSDSTSVAETTATDAMAASTGVNVAAEIVETLTETPVATPEVSPEEPNVSLTSEEPAAPATTPLVNPAESAPETVEVAPVQPETAPGTPELPAAPTTTAPESEPIDGADIAAQLKSGKVPSLLPTQPETVAPVMPEGIEPAQIMAEAVAAAAQTAGNSANTTAAGGANAGTSAVSAVSGTSAQTTPVASAAPAAAPAVSTPNPVSQAAPTYAPNLNQQLFDQMQHQLSRLKMLGQGQHQLKLAINPETFGPVRVAANFHADGTVHLQLLGASEAAREQLRQALSDLRRDLASTGLQADLDVATDAQEFAQFTGAGAGSSDKEAGQARQAGAAGTDGSETETENVVTQPKVGDVLKDGTDGSVDMFA</sequence>
<dbReference type="InterPro" id="IPR021136">
    <property type="entry name" value="Flagellar_hook_control-like_C"/>
</dbReference>
<protein>
    <submittedName>
        <fullName evidence="4">Flagellar hook-length control protein FliK</fullName>
    </submittedName>
</protein>
<feature type="compositionally biased region" description="Low complexity" evidence="2">
    <location>
        <begin position="237"/>
        <end position="257"/>
    </location>
</feature>
<evidence type="ECO:0000313" key="5">
    <source>
        <dbReference type="Proteomes" id="UP000553981"/>
    </source>
</evidence>
<feature type="region of interest" description="Disordered" evidence="2">
    <location>
        <begin position="186"/>
        <end position="264"/>
    </location>
</feature>
<evidence type="ECO:0000259" key="3">
    <source>
        <dbReference type="Pfam" id="PF02120"/>
    </source>
</evidence>
<feature type="compositionally biased region" description="Basic and acidic residues" evidence="2">
    <location>
        <begin position="92"/>
        <end position="121"/>
    </location>
</feature>
<evidence type="ECO:0000313" key="4">
    <source>
        <dbReference type="EMBL" id="NMW87265.1"/>
    </source>
</evidence>
<feature type="domain" description="Flagellar hook-length control protein-like C-terminal" evidence="3">
    <location>
        <begin position="385"/>
        <end position="461"/>
    </location>
</feature>
<feature type="region of interest" description="Disordered" evidence="2">
    <location>
        <begin position="468"/>
        <end position="521"/>
    </location>
</feature>
<keyword evidence="4" id="KW-0282">Flagellum</keyword>